<dbReference type="OrthoDB" id="9805337at2"/>
<dbReference type="AlphaFoldDB" id="K2P394"/>
<dbReference type="PATRIC" id="fig|1231190.3.peg.3042"/>
<dbReference type="InterPro" id="IPR006076">
    <property type="entry name" value="FAD-dep_OxRdtase"/>
</dbReference>
<sequence length="417" mass="44175">MRSDAVIIGAGVIGAQTALQLLDRGLTVTLVDPGPPGGEQAASYGNAAWLSSHSVIPPSSPGVWRQVPRWLRDPLGPLAVRPSYLPRALPWLWRYLRSASTPAKVEAIARALRTLLVDAPALHAEVAAKAGLAHLIDAKSGLMHVYTDRAGFEAEALGWRIRRDLGIVFEEIESEALAERQPDLSREYRFGVFVPEAGHCRNPGAYVAGLVAHAESRGARRIAARALDFRHSGGRLGAVVTTQGEIDCGTAIIAAGVRSGPLAAKAGDRVPLDSERGYHAIAEGDGPGPTTPIMVGDRKVVITRLEQGVRCAGQVEIGGIEALPDWRRAEILKSHLVAMFPGIDTSRIRFWMGHRPSTPDGIPCIGAASGVAGVVHAFGHGHIGLVSSARTGRLAAQLATGEAPEIDLTPFSAQRFS</sequence>
<dbReference type="GO" id="GO:0005737">
    <property type="term" value="C:cytoplasm"/>
    <property type="evidence" value="ECO:0007669"/>
    <property type="project" value="TreeGrafter"/>
</dbReference>
<reference evidence="3 4" key="1">
    <citation type="journal article" date="2012" name="J. Bacteriol.">
        <title>Genome Sequence of Nitratireductor indicus Type Strain C115.</title>
        <authorList>
            <person name="Lai Q."/>
            <person name="Li G."/>
            <person name="Yu Z."/>
            <person name="Shao Z."/>
        </authorList>
    </citation>
    <scope>NUCLEOTIDE SEQUENCE [LARGE SCALE GENOMIC DNA]</scope>
    <source>
        <strain evidence="3 4">C115</strain>
    </source>
</reference>
<dbReference type="PANTHER" id="PTHR13847:SF289">
    <property type="entry name" value="GLYCINE OXIDASE"/>
    <property type="match status" value="1"/>
</dbReference>
<dbReference type="GO" id="GO:0016491">
    <property type="term" value="F:oxidoreductase activity"/>
    <property type="evidence" value="ECO:0007669"/>
    <property type="project" value="UniProtKB-KW"/>
</dbReference>
<evidence type="ECO:0000256" key="1">
    <source>
        <dbReference type="ARBA" id="ARBA00023002"/>
    </source>
</evidence>
<evidence type="ECO:0000313" key="3">
    <source>
        <dbReference type="EMBL" id="EKF41866.1"/>
    </source>
</evidence>
<dbReference type="eggNOG" id="COG0665">
    <property type="taxonomic scope" value="Bacteria"/>
</dbReference>
<gene>
    <name evidence="3" type="ORF">NA8A_14654</name>
</gene>
<dbReference type="PANTHER" id="PTHR13847">
    <property type="entry name" value="SARCOSINE DEHYDROGENASE-RELATED"/>
    <property type="match status" value="1"/>
</dbReference>
<dbReference type="SUPFAM" id="SSF54373">
    <property type="entry name" value="FAD-linked reductases, C-terminal domain"/>
    <property type="match status" value="1"/>
</dbReference>
<dbReference type="SUPFAM" id="SSF51905">
    <property type="entry name" value="FAD/NAD(P)-binding domain"/>
    <property type="match status" value="1"/>
</dbReference>
<name>K2P394_9HYPH</name>
<dbReference type="RefSeq" id="WP_009451108.1">
    <property type="nucleotide sequence ID" value="NZ_AMSI01000009.1"/>
</dbReference>
<dbReference type="InterPro" id="IPR036188">
    <property type="entry name" value="FAD/NAD-bd_sf"/>
</dbReference>
<dbReference type="Proteomes" id="UP000007374">
    <property type="component" value="Unassembled WGS sequence"/>
</dbReference>
<dbReference type="EMBL" id="AMSI01000009">
    <property type="protein sequence ID" value="EKF41866.1"/>
    <property type="molecule type" value="Genomic_DNA"/>
</dbReference>
<evidence type="ECO:0000259" key="2">
    <source>
        <dbReference type="Pfam" id="PF01266"/>
    </source>
</evidence>
<proteinExistence type="predicted"/>
<evidence type="ECO:0000313" key="4">
    <source>
        <dbReference type="Proteomes" id="UP000007374"/>
    </source>
</evidence>
<accession>K2P394</accession>
<keyword evidence="4" id="KW-1185">Reference proteome</keyword>
<dbReference type="STRING" id="721133.SAMN05216176_10914"/>
<feature type="domain" description="FAD dependent oxidoreductase" evidence="2">
    <location>
        <begin position="4"/>
        <end position="398"/>
    </location>
</feature>
<keyword evidence="1" id="KW-0560">Oxidoreductase</keyword>
<protein>
    <submittedName>
        <fullName evidence="3">D-amino-acid dehydrogenase</fullName>
    </submittedName>
</protein>
<dbReference type="Gene3D" id="3.30.9.10">
    <property type="entry name" value="D-Amino Acid Oxidase, subunit A, domain 2"/>
    <property type="match status" value="1"/>
</dbReference>
<comment type="caution">
    <text evidence="3">The sequence shown here is derived from an EMBL/GenBank/DDBJ whole genome shotgun (WGS) entry which is preliminary data.</text>
</comment>
<dbReference type="Gene3D" id="3.50.50.60">
    <property type="entry name" value="FAD/NAD(P)-binding domain"/>
    <property type="match status" value="2"/>
</dbReference>
<dbReference type="Pfam" id="PF01266">
    <property type="entry name" value="DAO"/>
    <property type="match status" value="1"/>
</dbReference>
<organism evidence="3 4">
    <name type="scientific">Nitratireductor indicus C115</name>
    <dbReference type="NCBI Taxonomy" id="1231190"/>
    <lineage>
        <taxon>Bacteria</taxon>
        <taxon>Pseudomonadati</taxon>
        <taxon>Pseudomonadota</taxon>
        <taxon>Alphaproteobacteria</taxon>
        <taxon>Hyphomicrobiales</taxon>
        <taxon>Phyllobacteriaceae</taxon>
        <taxon>Nitratireductor</taxon>
    </lineage>
</organism>